<organism evidence="2 3">
    <name type="scientific">Actinomadura fulvescens</name>
    <dbReference type="NCBI Taxonomy" id="46160"/>
    <lineage>
        <taxon>Bacteria</taxon>
        <taxon>Bacillati</taxon>
        <taxon>Actinomycetota</taxon>
        <taxon>Actinomycetes</taxon>
        <taxon>Streptosporangiales</taxon>
        <taxon>Thermomonosporaceae</taxon>
        <taxon>Actinomadura</taxon>
    </lineage>
</organism>
<evidence type="ECO:0000313" key="3">
    <source>
        <dbReference type="Proteomes" id="UP001501509"/>
    </source>
</evidence>
<feature type="region of interest" description="Disordered" evidence="1">
    <location>
        <begin position="56"/>
        <end position="81"/>
    </location>
</feature>
<comment type="caution">
    <text evidence="2">The sequence shown here is derived from an EMBL/GenBank/DDBJ whole genome shotgun (WGS) entry which is preliminary data.</text>
</comment>
<proteinExistence type="predicted"/>
<dbReference type="Proteomes" id="UP001501509">
    <property type="component" value="Unassembled WGS sequence"/>
</dbReference>
<dbReference type="RefSeq" id="WP_344547707.1">
    <property type="nucleotide sequence ID" value="NZ_BAAATD010000015.1"/>
</dbReference>
<keyword evidence="3" id="KW-1185">Reference proteome</keyword>
<name>A0ABP6D1T8_9ACTN</name>
<sequence>MDDDTILSNIDAYVAEEHRLRERRQRGELTGEEERRRLRELEVALDQCWDLLRQRRARHDAGEDPEAAKARPPDEVEGYLQ</sequence>
<reference evidence="3" key="1">
    <citation type="journal article" date="2019" name="Int. J. Syst. Evol. Microbiol.">
        <title>The Global Catalogue of Microorganisms (GCM) 10K type strain sequencing project: providing services to taxonomists for standard genome sequencing and annotation.</title>
        <authorList>
            <consortium name="The Broad Institute Genomics Platform"/>
            <consortium name="The Broad Institute Genome Sequencing Center for Infectious Disease"/>
            <person name="Wu L."/>
            <person name="Ma J."/>
        </authorList>
    </citation>
    <scope>NUCLEOTIDE SEQUENCE [LARGE SCALE GENOMIC DNA]</scope>
    <source>
        <strain evidence="3">JCM 6833</strain>
    </source>
</reference>
<evidence type="ECO:0000256" key="1">
    <source>
        <dbReference type="SAM" id="MobiDB-lite"/>
    </source>
</evidence>
<dbReference type="Pfam" id="PF10944">
    <property type="entry name" value="DUF2630"/>
    <property type="match status" value="1"/>
</dbReference>
<gene>
    <name evidence="2" type="ORF">GCM10010411_79910</name>
</gene>
<dbReference type="EMBL" id="BAAATD010000015">
    <property type="protein sequence ID" value="GAA2630178.1"/>
    <property type="molecule type" value="Genomic_DNA"/>
</dbReference>
<dbReference type="InterPro" id="IPR020311">
    <property type="entry name" value="Uncharacterised_Rv0898c"/>
</dbReference>
<accession>A0ABP6D1T8</accession>
<evidence type="ECO:0000313" key="2">
    <source>
        <dbReference type="EMBL" id="GAA2630178.1"/>
    </source>
</evidence>
<feature type="compositionally biased region" description="Basic and acidic residues" evidence="1">
    <location>
        <begin position="59"/>
        <end position="74"/>
    </location>
</feature>
<protein>
    <submittedName>
        <fullName evidence="2">DUF2630 family protein</fullName>
    </submittedName>
</protein>